<dbReference type="PANTHER" id="PTHR31833:SF2">
    <property type="entry name" value="UPF0690 PROTEIN C1ORF52"/>
    <property type="match status" value="1"/>
</dbReference>
<accession>A0AAW2SCT2</accession>
<reference evidence="3" key="2">
    <citation type="journal article" date="2024" name="Plant">
        <title>Genomic evolution and insights into agronomic trait innovations of Sesamum species.</title>
        <authorList>
            <person name="Miao H."/>
            <person name="Wang L."/>
            <person name="Qu L."/>
            <person name="Liu H."/>
            <person name="Sun Y."/>
            <person name="Le M."/>
            <person name="Wang Q."/>
            <person name="Wei S."/>
            <person name="Zheng Y."/>
            <person name="Lin W."/>
            <person name="Duan Y."/>
            <person name="Cao H."/>
            <person name="Xiong S."/>
            <person name="Wang X."/>
            <person name="Wei L."/>
            <person name="Li C."/>
            <person name="Ma Q."/>
            <person name="Ju M."/>
            <person name="Zhao R."/>
            <person name="Li G."/>
            <person name="Mu C."/>
            <person name="Tian Q."/>
            <person name="Mei H."/>
            <person name="Zhang T."/>
            <person name="Gao T."/>
            <person name="Zhang H."/>
        </authorList>
    </citation>
    <scope>NUCLEOTIDE SEQUENCE</scope>
    <source>
        <strain evidence="3">KEN8</strain>
    </source>
</reference>
<feature type="compositionally biased region" description="Basic and acidic residues" evidence="2">
    <location>
        <begin position="239"/>
        <end position="248"/>
    </location>
</feature>
<organism evidence="3">
    <name type="scientific">Sesamum calycinum</name>
    <dbReference type="NCBI Taxonomy" id="2727403"/>
    <lineage>
        <taxon>Eukaryota</taxon>
        <taxon>Viridiplantae</taxon>
        <taxon>Streptophyta</taxon>
        <taxon>Embryophyta</taxon>
        <taxon>Tracheophyta</taxon>
        <taxon>Spermatophyta</taxon>
        <taxon>Magnoliopsida</taxon>
        <taxon>eudicotyledons</taxon>
        <taxon>Gunneridae</taxon>
        <taxon>Pentapetalae</taxon>
        <taxon>asterids</taxon>
        <taxon>lamiids</taxon>
        <taxon>Lamiales</taxon>
        <taxon>Pedaliaceae</taxon>
        <taxon>Sesamum</taxon>
    </lineage>
</organism>
<sequence>MCYLAASYMRLYTRSSQNYTTIAEHLRRRFSDFYGFSLPFENFHPDEGTVDVIKINLERNDMFKNTFYVFLYAGEACALGNNTKEFLYYIHVSYAGPHPWTLSCLCMEVLNISNVELLRVLNTQKITDELATIATIFQTLFDPGRPESQIANVREAELNVAKAFATRRWPNLEKIVTQSSQRGDSIESSKLEPSRDDSIFPIKFLGTRWSDGEDDASSSDDSSTLDTDTEDNNGGSKSRKGDTSESSKLKPSQADSGKKKKKGIDFEALSRHGYKGGLSVLSVPPPKEPEQEQDWSWSSGKEKQANDAEESFEDRQKTRAAIADGEQLVNVQTSKEKKNASFQQKEKRKRDLGQASRGKNYVEEEKRLLRDSGIYSGFDS</sequence>
<name>A0AAW2SCT2_9LAMI</name>
<evidence type="ECO:0000256" key="1">
    <source>
        <dbReference type="ARBA" id="ARBA00004328"/>
    </source>
</evidence>
<dbReference type="Pfam" id="PF03216">
    <property type="entry name" value="Rhabdo_ncap_2"/>
    <property type="match status" value="1"/>
</dbReference>
<dbReference type="EMBL" id="JACGWM010000002">
    <property type="protein sequence ID" value="KAL0389478.1"/>
    <property type="molecule type" value="Genomic_DNA"/>
</dbReference>
<dbReference type="InterPro" id="IPR004902">
    <property type="entry name" value="Rhabdo_ncap_2"/>
</dbReference>
<evidence type="ECO:0000256" key="2">
    <source>
        <dbReference type="SAM" id="MobiDB-lite"/>
    </source>
</evidence>
<dbReference type="AlphaFoldDB" id="A0AAW2SCT2"/>
<dbReference type="PANTHER" id="PTHR31833">
    <property type="entry name" value="UPF0690 PROTEIN C1ORF52"/>
    <property type="match status" value="1"/>
</dbReference>
<comment type="caution">
    <text evidence="3">The sequence shown here is derived from an EMBL/GenBank/DDBJ whole genome shotgun (WGS) entry which is preliminary data.</text>
</comment>
<protein>
    <submittedName>
        <fullName evidence="3">Uncharacterized protein</fullName>
    </submittedName>
</protein>
<gene>
    <name evidence="3" type="ORF">Scaly_0304900</name>
</gene>
<feature type="region of interest" description="Disordered" evidence="2">
    <location>
        <begin position="210"/>
        <end position="366"/>
    </location>
</feature>
<proteinExistence type="predicted"/>
<evidence type="ECO:0000313" key="3">
    <source>
        <dbReference type="EMBL" id="KAL0389478.1"/>
    </source>
</evidence>
<reference evidence="3" key="1">
    <citation type="submission" date="2020-06" db="EMBL/GenBank/DDBJ databases">
        <authorList>
            <person name="Li T."/>
            <person name="Hu X."/>
            <person name="Zhang T."/>
            <person name="Song X."/>
            <person name="Zhang H."/>
            <person name="Dai N."/>
            <person name="Sheng W."/>
            <person name="Hou X."/>
            <person name="Wei L."/>
        </authorList>
    </citation>
    <scope>NUCLEOTIDE SEQUENCE</scope>
    <source>
        <strain evidence="3">KEN8</strain>
        <tissue evidence="3">Leaf</tissue>
    </source>
</reference>
<comment type="subcellular location">
    <subcellularLocation>
        <location evidence="1">Virion</location>
    </subcellularLocation>
</comment>